<evidence type="ECO:0000256" key="2">
    <source>
        <dbReference type="ARBA" id="ARBA00012168"/>
    </source>
</evidence>
<dbReference type="PRINTS" id="PR00116">
    <property type="entry name" value="ARGINASE"/>
</dbReference>
<dbReference type="GO" id="GO:0000050">
    <property type="term" value="P:urea cycle"/>
    <property type="evidence" value="ECO:0007669"/>
    <property type="project" value="UniProtKB-UniPathway"/>
</dbReference>
<accession>A0A0P7GS12</accession>
<keyword evidence="7 9" id="KW-0464">Manganese</keyword>
<dbReference type="PANTHER" id="PTHR43782:SF3">
    <property type="entry name" value="ARGINASE"/>
    <property type="match status" value="1"/>
</dbReference>
<dbReference type="SUPFAM" id="SSF52768">
    <property type="entry name" value="Arginase/deacetylase"/>
    <property type="match status" value="1"/>
</dbReference>
<dbReference type="InterPro" id="IPR014033">
    <property type="entry name" value="Arginase"/>
</dbReference>
<comment type="similarity">
    <text evidence="10 11">Belongs to the arginase family.</text>
</comment>
<dbReference type="UniPathway" id="UPA00158">
    <property type="reaction ID" value="UER00270"/>
</dbReference>
<feature type="binding site" evidence="9">
    <location>
        <position position="137"/>
    </location>
    <ligand>
        <name>Mn(2+)</name>
        <dbReference type="ChEBI" id="CHEBI:29035"/>
        <label>1</label>
    </ligand>
</feature>
<comment type="pathway">
    <text evidence="1">Nitrogen metabolism; urea cycle; L-ornithine and urea from L-arginine: step 1/1.</text>
</comment>
<keyword evidence="4" id="KW-0056">Arginine metabolism</keyword>
<dbReference type="PIRSF" id="PIRSF036979">
    <property type="entry name" value="Arginase"/>
    <property type="match status" value="1"/>
</dbReference>
<dbReference type="GO" id="GO:0004053">
    <property type="term" value="F:arginase activity"/>
    <property type="evidence" value="ECO:0007669"/>
    <property type="project" value="UniProtKB-EC"/>
</dbReference>
<dbReference type="InterPro" id="IPR006035">
    <property type="entry name" value="Ureohydrolase"/>
</dbReference>
<evidence type="ECO:0000256" key="8">
    <source>
        <dbReference type="ARBA" id="ARBA00047391"/>
    </source>
</evidence>
<comment type="cofactor">
    <cofactor evidence="9">
        <name>Mn(2+)</name>
        <dbReference type="ChEBI" id="CHEBI:29035"/>
    </cofactor>
    <text evidence="9">Binds 2 manganese ions per subunit.</text>
</comment>
<evidence type="ECO:0000256" key="1">
    <source>
        <dbReference type="ARBA" id="ARBA00005098"/>
    </source>
</evidence>
<dbReference type="PATRIC" id="fig|699431.3.peg.2450"/>
<evidence type="ECO:0000256" key="5">
    <source>
        <dbReference type="ARBA" id="ARBA00022723"/>
    </source>
</evidence>
<dbReference type="PROSITE" id="PS01053">
    <property type="entry name" value="ARGINASE_1"/>
    <property type="match status" value="1"/>
</dbReference>
<dbReference type="InterPro" id="IPR023696">
    <property type="entry name" value="Ureohydrolase_dom_sf"/>
</dbReference>
<evidence type="ECO:0000256" key="9">
    <source>
        <dbReference type="PIRSR" id="PIRSR036979-1"/>
    </source>
</evidence>
<reference evidence="13" key="1">
    <citation type="submission" date="2013-11" db="EMBL/GenBank/DDBJ databases">
        <authorList>
            <person name="Hoang H.T."/>
            <person name="Killian M.L."/>
            <person name="Madson D.M."/>
            <person name="Arruda P.H.E."/>
            <person name="Sun D."/>
            <person name="Schwartz K.J."/>
            <person name="Yoon K."/>
        </authorList>
    </citation>
    <scope>NUCLEOTIDE SEQUENCE [LARGE SCALE GENOMIC DNA]</scope>
    <source>
        <strain evidence="13">CDK2</strain>
    </source>
</reference>
<name>A0A0P7GS12_9EURY</name>
<evidence type="ECO:0000256" key="3">
    <source>
        <dbReference type="ARBA" id="ARBA00018123"/>
    </source>
</evidence>
<sequence>MAEDTDSGGNEHTVRVIGAPTDYGQDRRGVDMGPSAIRYGGLSDGLAEAGVTTADSGDLLVPRAEERDPDYRTPSAGKARFLRETEDVCSRLADEVQESLATGHTPLVLGGDHSIAIGTVSGAAAEADIGAVWFDAHGDLNTPTTTPSGNVHGMPLAALLGIEEWEGVDWANAPSLAPGNVAIVGLRSLDDAEREILQDSQISAYTMSEIDDRGLAAVVEDALAVASDGTEGYHVSLDLDWLDPTIAPGVGTPVRGGVDYREAHHAMEQVADDGGMRSMELVEVNPTLDEHNETAELAVELAASAFGKRIL</sequence>
<dbReference type="Proteomes" id="UP000050535">
    <property type="component" value="Unassembled WGS sequence"/>
</dbReference>
<evidence type="ECO:0000256" key="10">
    <source>
        <dbReference type="PROSITE-ProRule" id="PRU00742"/>
    </source>
</evidence>
<comment type="catalytic activity">
    <reaction evidence="8">
        <text>L-arginine + H2O = urea + L-ornithine</text>
        <dbReference type="Rhea" id="RHEA:20569"/>
        <dbReference type="ChEBI" id="CHEBI:15377"/>
        <dbReference type="ChEBI" id="CHEBI:16199"/>
        <dbReference type="ChEBI" id="CHEBI:32682"/>
        <dbReference type="ChEBI" id="CHEBI:46911"/>
        <dbReference type="EC" id="3.5.3.1"/>
    </reaction>
</comment>
<evidence type="ECO:0000256" key="6">
    <source>
        <dbReference type="ARBA" id="ARBA00022801"/>
    </source>
</evidence>
<feature type="binding site" evidence="9">
    <location>
        <position position="240"/>
    </location>
    <ligand>
        <name>Mn(2+)</name>
        <dbReference type="ChEBI" id="CHEBI:29035"/>
        <label>1</label>
    </ligand>
</feature>
<evidence type="ECO:0000256" key="11">
    <source>
        <dbReference type="RuleBase" id="RU003684"/>
    </source>
</evidence>
<keyword evidence="5 9" id="KW-0479">Metal-binding</keyword>
<dbReference type="RefSeq" id="WP_054584172.1">
    <property type="nucleotide sequence ID" value="NZ_LGUC01000001.1"/>
</dbReference>
<organism evidence="12 13">
    <name type="scientific">Halolamina pelagica</name>
    <dbReference type="NCBI Taxonomy" id="699431"/>
    <lineage>
        <taxon>Archaea</taxon>
        <taxon>Methanobacteriati</taxon>
        <taxon>Methanobacteriota</taxon>
        <taxon>Stenosarchaea group</taxon>
        <taxon>Halobacteria</taxon>
        <taxon>Halobacteriales</taxon>
        <taxon>Haloferacaceae</taxon>
    </lineage>
</organism>
<dbReference type="GO" id="GO:0006525">
    <property type="term" value="P:arginine metabolic process"/>
    <property type="evidence" value="ECO:0007669"/>
    <property type="project" value="UniProtKB-KW"/>
</dbReference>
<feature type="binding site" evidence="9">
    <location>
        <position position="113"/>
    </location>
    <ligand>
        <name>Mn(2+)</name>
        <dbReference type="ChEBI" id="CHEBI:29035"/>
        <label>1</label>
    </ligand>
</feature>
<dbReference type="CDD" id="cd09989">
    <property type="entry name" value="Arginase"/>
    <property type="match status" value="1"/>
</dbReference>
<dbReference type="EMBL" id="LGUC01000001">
    <property type="protein sequence ID" value="KPN31637.1"/>
    <property type="molecule type" value="Genomic_DNA"/>
</dbReference>
<dbReference type="GO" id="GO:0005737">
    <property type="term" value="C:cytoplasm"/>
    <property type="evidence" value="ECO:0007669"/>
    <property type="project" value="TreeGrafter"/>
</dbReference>
<evidence type="ECO:0000256" key="7">
    <source>
        <dbReference type="ARBA" id="ARBA00023211"/>
    </source>
</evidence>
<dbReference type="EC" id="3.5.3.1" evidence="2"/>
<proteinExistence type="inferred from homology"/>
<dbReference type="PROSITE" id="PS51409">
    <property type="entry name" value="ARGINASE_2"/>
    <property type="match status" value="1"/>
</dbReference>
<dbReference type="Gene3D" id="3.40.800.10">
    <property type="entry name" value="Ureohydrolase domain"/>
    <property type="match status" value="1"/>
</dbReference>
<feature type="binding site" evidence="9">
    <location>
        <position position="238"/>
    </location>
    <ligand>
        <name>Mn(2+)</name>
        <dbReference type="ChEBI" id="CHEBI:29035"/>
        <label>1</label>
    </ligand>
</feature>
<dbReference type="FunFam" id="3.40.800.10:FF:000012">
    <property type="entry name" value="Arginase"/>
    <property type="match status" value="1"/>
</dbReference>
<dbReference type="InterPro" id="IPR020855">
    <property type="entry name" value="Ureohydrolase_Mn_BS"/>
</dbReference>
<dbReference type="GO" id="GO:0030145">
    <property type="term" value="F:manganese ion binding"/>
    <property type="evidence" value="ECO:0007669"/>
    <property type="project" value="TreeGrafter"/>
</dbReference>
<comment type="caution">
    <text evidence="12">The sequence shown here is derived from an EMBL/GenBank/DDBJ whole genome shotgun (WGS) entry which is preliminary data.</text>
</comment>
<evidence type="ECO:0000313" key="12">
    <source>
        <dbReference type="EMBL" id="KPN31637.1"/>
    </source>
</evidence>
<protein>
    <recommendedName>
        <fullName evidence="3">Arginase</fullName>
        <ecNumber evidence="2">3.5.3.1</ecNumber>
    </recommendedName>
</protein>
<gene>
    <name evidence="12" type="ORF">SY89_02386</name>
</gene>
<feature type="binding site" evidence="9">
    <location>
        <position position="139"/>
    </location>
    <ligand>
        <name>Mn(2+)</name>
        <dbReference type="ChEBI" id="CHEBI:29035"/>
        <label>1</label>
    </ligand>
</feature>
<dbReference type="AlphaFoldDB" id="A0A0P7GS12"/>
<dbReference type="NCBIfam" id="TIGR01229">
    <property type="entry name" value="rocF_arginase"/>
    <property type="match status" value="1"/>
</dbReference>
<keyword evidence="13" id="KW-1185">Reference proteome</keyword>
<dbReference type="Pfam" id="PF00491">
    <property type="entry name" value="Arginase"/>
    <property type="match status" value="1"/>
</dbReference>
<feature type="binding site" evidence="9">
    <location>
        <position position="135"/>
    </location>
    <ligand>
        <name>Mn(2+)</name>
        <dbReference type="ChEBI" id="CHEBI:29035"/>
        <label>1</label>
    </ligand>
</feature>
<keyword evidence="6 11" id="KW-0378">Hydrolase</keyword>
<dbReference type="OrthoDB" id="211870at2157"/>
<evidence type="ECO:0000313" key="13">
    <source>
        <dbReference type="Proteomes" id="UP000050535"/>
    </source>
</evidence>
<dbReference type="STRING" id="699431.SY89_02386"/>
<dbReference type="PANTHER" id="PTHR43782">
    <property type="entry name" value="ARGINASE"/>
    <property type="match status" value="1"/>
</dbReference>
<evidence type="ECO:0000256" key="4">
    <source>
        <dbReference type="ARBA" id="ARBA00022503"/>
    </source>
</evidence>